<feature type="compositionally biased region" description="Low complexity" evidence="5">
    <location>
        <begin position="118"/>
        <end position="131"/>
    </location>
</feature>
<dbReference type="Pfam" id="PF16135">
    <property type="entry name" value="TDBD"/>
    <property type="match status" value="1"/>
</dbReference>
<feature type="region of interest" description="Disordered" evidence="5">
    <location>
        <begin position="219"/>
        <end position="254"/>
    </location>
</feature>
<organism evidence="8 9">
    <name type="scientific">Eleusine coracana subsp. coracana</name>
    <dbReference type="NCBI Taxonomy" id="191504"/>
    <lineage>
        <taxon>Eukaryota</taxon>
        <taxon>Viridiplantae</taxon>
        <taxon>Streptophyta</taxon>
        <taxon>Embryophyta</taxon>
        <taxon>Tracheophyta</taxon>
        <taxon>Spermatophyta</taxon>
        <taxon>Magnoliopsida</taxon>
        <taxon>Liliopsida</taxon>
        <taxon>Poales</taxon>
        <taxon>Poaceae</taxon>
        <taxon>PACMAD clade</taxon>
        <taxon>Chloridoideae</taxon>
        <taxon>Cynodonteae</taxon>
        <taxon>Eleusininae</taxon>
        <taxon>Eleusine</taxon>
    </lineage>
</organism>
<evidence type="ECO:0000313" key="9">
    <source>
        <dbReference type="Proteomes" id="UP001054889"/>
    </source>
</evidence>
<dbReference type="InterPro" id="IPR032310">
    <property type="entry name" value="NLS_NINJA_AFP-like"/>
</dbReference>
<feature type="compositionally biased region" description="Polar residues" evidence="5">
    <location>
        <begin position="219"/>
        <end position="231"/>
    </location>
</feature>
<evidence type="ECO:0000256" key="2">
    <source>
        <dbReference type="ARBA" id="ARBA00006081"/>
    </source>
</evidence>
<dbReference type="Pfam" id="PF07897">
    <property type="entry name" value="EAR"/>
    <property type="match status" value="1"/>
</dbReference>
<evidence type="ECO:0000259" key="6">
    <source>
        <dbReference type="Pfam" id="PF07897"/>
    </source>
</evidence>
<evidence type="ECO:0000256" key="4">
    <source>
        <dbReference type="RuleBase" id="RU369029"/>
    </source>
</evidence>
<dbReference type="GO" id="GO:0005634">
    <property type="term" value="C:nucleus"/>
    <property type="evidence" value="ECO:0007669"/>
    <property type="project" value="UniProtKB-SubCell"/>
</dbReference>
<comment type="subcellular location">
    <subcellularLocation>
        <location evidence="1 4">Nucleus</location>
    </subcellularLocation>
</comment>
<evidence type="ECO:0000256" key="1">
    <source>
        <dbReference type="ARBA" id="ARBA00004123"/>
    </source>
</evidence>
<evidence type="ECO:0000313" key="8">
    <source>
        <dbReference type="EMBL" id="GJN31796.1"/>
    </source>
</evidence>
<evidence type="ECO:0000256" key="5">
    <source>
        <dbReference type="SAM" id="MobiDB-lite"/>
    </source>
</evidence>
<proteinExistence type="inferred from homology"/>
<feature type="region of interest" description="Disordered" evidence="5">
    <location>
        <begin position="43"/>
        <end position="154"/>
    </location>
</feature>
<dbReference type="Proteomes" id="UP001054889">
    <property type="component" value="Unassembled WGS sequence"/>
</dbReference>
<dbReference type="EMBL" id="BQKI01000082">
    <property type="protein sequence ID" value="GJN31796.1"/>
    <property type="molecule type" value="Genomic_DNA"/>
</dbReference>
<protein>
    <recommendedName>
        <fullName evidence="4">Ninja-family protein</fullName>
    </recommendedName>
    <alternativeName>
        <fullName evidence="4">ABI-binding protein</fullName>
    </alternativeName>
</protein>
<comment type="function">
    <text evidence="4">Acts as a negative regulator of abscisic acid (ABA) response.</text>
</comment>
<evidence type="ECO:0000256" key="3">
    <source>
        <dbReference type="ARBA" id="ARBA00023242"/>
    </source>
</evidence>
<evidence type="ECO:0000259" key="7">
    <source>
        <dbReference type="Pfam" id="PF16135"/>
    </source>
</evidence>
<feature type="domain" description="Tify" evidence="7">
    <location>
        <begin position="306"/>
        <end position="339"/>
    </location>
</feature>
<reference evidence="8" key="2">
    <citation type="submission" date="2021-12" db="EMBL/GenBank/DDBJ databases">
        <title>Resequencing data analysis of finger millet.</title>
        <authorList>
            <person name="Hatakeyama M."/>
            <person name="Aluri S."/>
            <person name="Balachadran M.T."/>
            <person name="Sivarajan S.R."/>
            <person name="Poveda L."/>
            <person name="Shimizu-Inatsugi R."/>
            <person name="Schlapbach R."/>
            <person name="Sreeman S.M."/>
            <person name="Shimizu K.K."/>
        </authorList>
    </citation>
    <scope>NUCLEOTIDE SEQUENCE</scope>
</reference>
<comment type="caution">
    <text evidence="8">The sequence shown here is derived from an EMBL/GenBank/DDBJ whole genome shotgun (WGS) entry which is preliminary data.</text>
</comment>
<dbReference type="InterPro" id="IPR012463">
    <property type="entry name" value="Ninja_motif"/>
</dbReference>
<reference evidence="8" key="1">
    <citation type="journal article" date="2018" name="DNA Res.">
        <title>Multiple hybrid de novo genome assembly of finger millet, an orphan allotetraploid crop.</title>
        <authorList>
            <person name="Hatakeyama M."/>
            <person name="Aluri S."/>
            <person name="Balachadran M.T."/>
            <person name="Sivarajan S.R."/>
            <person name="Patrignani A."/>
            <person name="Gruter S."/>
            <person name="Poveda L."/>
            <person name="Shimizu-Inatsugi R."/>
            <person name="Baeten J."/>
            <person name="Francoijs K.J."/>
            <person name="Nataraja K.N."/>
            <person name="Reddy Y.A.N."/>
            <person name="Phadnis S."/>
            <person name="Ravikumar R.L."/>
            <person name="Schlapbach R."/>
            <person name="Sreeman S.M."/>
            <person name="Shimizu K.K."/>
        </authorList>
    </citation>
    <scope>NUCLEOTIDE SEQUENCE</scope>
</reference>
<keyword evidence="3 4" id="KW-0539">Nucleus</keyword>
<keyword evidence="9" id="KW-1185">Reference proteome</keyword>
<feature type="domain" description="Ethylene-responsive binding factor-associated repression" evidence="6">
    <location>
        <begin position="23"/>
        <end position="57"/>
    </location>
</feature>
<comment type="similarity">
    <text evidence="2 4">Belongs to the Ninja family.</text>
</comment>
<dbReference type="InterPro" id="IPR031307">
    <property type="entry name" value="Ninja_fam"/>
</dbReference>
<feature type="compositionally biased region" description="Low complexity" evidence="5">
    <location>
        <begin position="78"/>
        <end position="88"/>
    </location>
</feature>
<feature type="compositionally biased region" description="Low complexity" evidence="5">
    <location>
        <begin position="52"/>
        <end position="63"/>
    </location>
</feature>
<accession>A0AAV5FA50</accession>
<dbReference type="InterPro" id="IPR032308">
    <property type="entry name" value="TDBD"/>
</dbReference>
<dbReference type="PANTHER" id="PTHR31413">
    <property type="entry name" value="AFP HOMOLOG 2"/>
    <property type="match status" value="1"/>
</dbReference>
<dbReference type="GO" id="GO:0045892">
    <property type="term" value="P:negative regulation of DNA-templated transcription"/>
    <property type="evidence" value="ECO:0007669"/>
    <property type="project" value="TreeGrafter"/>
</dbReference>
<dbReference type="PANTHER" id="PTHR31413:SF9">
    <property type="entry name" value="NINJA-FAMILY PROTEIN OS03G0419100"/>
    <property type="match status" value="1"/>
</dbReference>
<sequence length="347" mass="36669">MSSRDFLCAFGREGSLPEDAAGGESDDIELSLGLSLGGRFGTEAKRPRLARSSSIASVCSVSSLDGDRDADPVPAAPLPLLRTSSLPTETEEERWRRREMQSQRRLEARLKLHGRRNSMGSSSSSSPAKPGGDAGAGGNGFQLRRSSGSQGSSSVNAAEQAAAGDALITCYITDAMMILSQRSVHSVSACIFLIKESQNHLLVFPGLAGSAVVQSTDARSTSAADNNTKPSNALPPASTGKPVNGTATEEPRLRTLGSLTTRTSSTGDTRKIMMEDMPMVSSKVEGPNGKRIEGFLYRYKNGEDVRIVCVCHGSFLTPAEFVKHAGGGDVSNPLRHIVVNPSPSVYL</sequence>
<dbReference type="GO" id="GO:0007165">
    <property type="term" value="P:signal transduction"/>
    <property type="evidence" value="ECO:0007669"/>
    <property type="project" value="InterPro"/>
</dbReference>
<feature type="compositionally biased region" description="Basic and acidic residues" evidence="5">
    <location>
        <begin position="93"/>
        <end position="110"/>
    </location>
</feature>
<dbReference type="AlphaFoldDB" id="A0AAV5FA50"/>
<name>A0AAV5FA50_ELECO</name>
<dbReference type="Pfam" id="PF16136">
    <property type="entry name" value="NLS_NINJA_AFP"/>
    <property type="match status" value="1"/>
</dbReference>
<gene>
    <name evidence="8" type="primary">gb20240</name>
    <name evidence="8" type="ORF">PR202_gb20240</name>
</gene>